<dbReference type="EMBL" id="JBJKFK010004068">
    <property type="protein sequence ID" value="KAL3309299.1"/>
    <property type="molecule type" value="Genomic_DNA"/>
</dbReference>
<proteinExistence type="predicted"/>
<keyword evidence="3" id="KW-1185">Reference proteome</keyword>
<comment type="caution">
    <text evidence="2">The sequence shown here is derived from an EMBL/GenBank/DDBJ whole genome shotgun (WGS) entry which is preliminary data.</text>
</comment>
<evidence type="ECO:0000256" key="1">
    <source>
        <dbReference type="SAM" id="MobiDB-lite"/>
    </source>
</evidence>
<evidence type="ECO:0000313" key="2">
    <source>
        <dbReference type="EMBL" id="KAL3309299.1"/>
    </source>
</evidence>
<accession>A0ABD2PP69</accession>
<organism evidence="2 3">
    <name type="scientific">Cichlidogyrus casuarinus</name>
    <dbReference type="NCBI Taxonomy" id="1844966"/>
    <lineage>
        <taxon>Eukaryota</taxon>
        <taxon>Metazoa</taxon>
        <taxon>Spiralia</taxon>
        <taxon>Lophotrochozoa</taxon>
        <taxon>Platyhelminthes</taxon>
        <taxon>Monogenea</taxon>
        <taxon>Monopisthocotylea</taxon>
        <taxon>Dactylogyridea</taxon>
        <taxon>Ancyrocephalidae</taxon>
        <taxon>Cichlidogyrus</taxon>
    </lineage>
</organism>
<reference evidence="2 3" key="1">
    <citation type="submission" date="2024-11" db="EMBL/GenBank/DDBJ databases">
        <title>Adaptive evolution of stress response genes in parasites aligns with host niche diversity.</title>
        <authorList>
            <person name="Hahn C."/>
            <person name="Resl P."/>
        </authorList>
    </citation>
    <scope>NUCLEOTIDE SEQUENCE [LARGE SCALE GENOMIC DNA]</scope>
    <source>
        <strain evidence="2">EGGRZ-B1_66</strain>
        <tissue evidence="2">Body</tissue>
    </source>
</reference>
<gene>
    <name evidence="2" type="ORF">Ciccas_012154</name>
</gene>
<feature type="region of interest" description="Disordered" evidence="1">
    <location>
        <begin position="139"/>
        <end position="183"/>
    </location>
</feature>
<dbReference type="AlphaFoldDB" id="A0ABD2PP69"/>
<dbReference type="Proteomes" id="UP001626550">
    <property type="component" value="Unassembled WGS sequence"/>
</dbReference>
<evidence type="ECO:0000313" key="3">
    <source>
        <dbReference type="Proteomes" id="UP001626550"/>
    </source>
</evidence>
<name>A0ABD2PP69_9PLAT</name>
<protein>
    <submittedName>
        <fullName evidence="2">Uncharacterized protein</fullName>
    </submittedName>
</protein>
<sequence length="244" mass="27305">MQIWPMYSEHGPPPIPKHRINNLTPRPEVTRYSKAAGRHKLPRRGLNSLQEQKLSDWFLHTADYPITSELSNIRPKQRVQEAPEWALTSDQFVWEDLVLAELISSGAIYCDAPTSQSMPQMDSEMSFFGGIANKLRLGRSMDNPTFEGSRSKSHHQFERTSTPPSRPDSPATEGRWPISERGSSPSLSIKAALNKQQNMGVVSAGNNADQLFAKFSNHGQKHIKSPMSVLAPCKGSFRLQLAKL</sequence>